<dbReference type="InParanoid" id="A0A1Q3BJS5"/>
<evidence type="ECO:0000256" key="1">
    <source>
        <dbReference type="SAM" id="Phobius"/>
    </source>
</evidence>
<dbReference type="Proteomes" id="UP000187406">
    <property type="component" value="Unassembled WGS sequence"/>
</dbReference>
<keyword evidence="1" id="KW-1133">Transmembrane helix</keyword>
<dbReference type="OrthoDB" id="1912561at2759"/>
<name>A0A1Q3BJS5_CEPFO</name>
<keyword evidence="3" id="KW-1185">Reference proteome</keyword>
<gene>
    <name evidence="2" type="ORF">CFOL_v3_11595</name>
</gene>
<dbReference type="PANTHER" id="PTHR47481">
    <property type="match status" value="1"/>
</dbReference>
<protein>
    <submittedName>
        <fullName evidence="2">Uncharacterized protein</fullName>
    </submittedName>
</protein>
<comment type="caution">
    <text evidence="2">The sequence shown here is derived from an EMBL/GenBank/DDBJ whole genome shotgun (WGS) entry which is preliminary data.</text>
</comment>
<organism evidence="2 3">
    <name type="scientific">Cephalotus follicularis</name>
    <name type="common">Albany pitcher plant</name>
    <dbReference type="NCBI Taxonomy" id="3775"/>
    <lineage>
        <taxon>Eukaryota</taxon>
        <taxon>Viridiplantae</taxon>
        <taxon>Streptophyta</taxon>
        <taxon>Embryophyta</taxon>
        <taxon>Tracheophyta</taxon>
        <taxon>Spermatophyta</taxon>
        <taxon>Magnoliopsida</taxon>
        <taxon>eudicotyledons</taxon>
        <taxon>Gunneridae</taxon>
        <taxon>Pentapetalae</taxon>
        <taxon>rosids</taxon>
        <taxon>fabids</taxon>
        <taxon>Oxalidales</taxon>
        <taxon>Cephalotaceae</taxon>
        <taxon>Cephalotus</taxon>
    </lineage>
</organism>
<keyword evidence="1" id="KW-0812">Transmembrane</keyword>
<evidence type="ECO:0000313" key="2">
    <source>
        <dbReference type="EMBL" id="GAV68092.1"/>
    </source>
</evidence>
<sequence>MQLRLSLHSLKKGVDSMATNLLKAKFIFDELKPISDDDLVHYIMCGLTSEYIVFVASSTTGDSLIKTPDLHGLLHNEEMKCDLKPLFLTLSRPLLTLPSLTTGTVVLGFLIVVVVVGDPVINRSTTTIQIHPTTQTNSVYSKNRMTPNIPIAKILAANDSTTRNSWP</sequence>
<dbReference type="EMBL" id="BDDD01000606">
    <property type="protein sequence ID" value="GAV68092.1"/>
    <property type="molecule type" value="Genomic_DNA"/>
</dbReference>
<dbReference type="AlphaFoldDB" id="A0A1Q3BJS5"/>
<dbReference type="PANTHER" id="PTHR47481:SF22">
    <property type="entry name" value="RETROTRANSPOSON GAG DOMAIN-CONTAINING PROTEIN"/>
    <property type="match status" value="1"/>
</dbReference>
<keyword evidence="1" id="KW-0472">Membrane</keyword>
<feature type="transmembrane region" description="Helical" evidence="1">
    <location>
        <begin position="94"/>
        <end position="117"/>
    </location>
</feature>
<reference evidence="3" key="1">
    <citation type="submission" date="2016-04" db="EMBL/GenBank/DDBJ databases">
        <title>Cephalotus genome sequencing.</title>
        <authorList>
            <person name="Fukushima K."/>
            <person name="Hasebe M."/>
            <person name="Fang X."/>
        </authorList>
    </citation>
    <scope>NUCLEOTIDE SEQUENCE [LARGE SCALE GENOMIC DNA]</scope>
    <source>
        <strain evidence="3">cv. St1</strain>
    </source>
</reference>
<evidence type="ECO:0000313" key="3">
    <source>
        <dbReference type="Proteomes" id="UP000187406"/>
    </source>
</evidence>
<accession>A0A1Q3BJS5</accession>
<proteinExistence type="predicted"/>